<protein>
    <submittedName>
        <fullName evidence="2">Uncharacterized protein</fullName>
    </submittedName>
</protein>
<organism evidence="2 3">
    <name type="scientific">Pocillopora damicornis</name>
    <name type="common">Cauliflower coral</name>
    <name type="synonym">Millepora damicornis</name>
    <dbReference type="NCBI Taxonomy" id="46731"/>
    <lineage>
        <taxon>Eukaryota</taxon>
        <taxon>Metazoa</taxon>
        <taxon>Cnidaria</taxon>
        <taxon>Anthozoa</taxon>
        <taxon>Hexacorallia</taxon>
        <taxon>Scleractinia</taxon>
        <taxon>Astrocoeniina</taxon>
        <taxon>Pocilloporidae</taxon>
        <taxon>Pocillopora</taxon>
    </lineage>
</organism>
<dbReference type="Pfam" id="PF14945">
    <property type="entry name" value="LLC1"/>
    <property type="match status" value="1"/>
</dbReference>
<feature type="compositionally biased region" description="Low complexity" evidence="1">
    <location>
        <begin position="1"/>
        <end position="14"/>
    </location>
</feature>
<dbReference type="Proteomes" id="UP000275408">
    <property type="component" value="Unassembled WGS sequence"/>
</dbReference>
<comment type="caution">
    <text evidence="2">The sequence shown here is derived from an EMBL/GenBank/DDBJ whole genome shotgun (WGS) entry which is preliminary data.</text>
</comment>
<keyword evidence="3" id="KW-1185">Reference proteome</keyword>
<accession>A0A3M6UJU7</accession>
<dbReference type="InterPro" id="IPR020339">
    <property type="entry name" value="C20orf85-like"/>
</dbReference>
<reference evidence="2 3" key="1">
    <citation type="journal article" date="2018" name="Sci. Rep.">
        <title>Comparative analysis of the Pocillopora damicornis genome highlights role of immune system in coral evolution.</title>
        <authorList>
            <person name="Cunning R."/>
            <person name="Bay R.A."/>
            <person name="Gillette P."/>
            <person name="Baker A.C."/>
            <person name="Traylor-Knowles N."/>
        </authorList>
    </citation>
    <scope>NUCLEOTIDE SEQUENCE [LARGE SCALE GENOMIC DNA]</scope>
    <source>
        <strain evidence="2">RSMAS</strain>
        <tissue evidence="2">Whole animal</tissue>
    </source>
</reference>
<name>A0A3M6UJU7_POCDA</name>
<dbReference type="PANTHER" id="PTHR31909">
    <property type="entry name" value="CHROMOSOME 20 ORF85 FAMILY MEMBER"/>
    <property type="match status" value="1"/>
</dbReference>
<dbReference type="AlphaFoldDB" id="A0A3M6UJU7"/>
<evidence type="ECO:0000313" key="2">
    <source>
        <dbReference type="EMBL" id="RMX53973.1"/>
    </source>
</evidence>
<dbReference type="OMA" id="TTNQHIG"/>
<evidence type="ECO:0000256" key="1">
    <source>
        <dbReference type="SAM" id="MobiDB-lite"/>
    </source>
</evidence>
<proteinExistence type="predicted"/>
<feature type="region of interest" description="Disordered" evidence="1">
    <location>
        <begin position="107"/>
        <end position="128"/>
    </location>
</feature>
<gene>
    <name evidence="2" type="ORF">pdam_00014904</name>
</gene>
<sequence>MASSSGFRAASAGRFPDKTWRAGTPSLYHEKCAPQKERVRSAPPKNYAQRDYAMCDVVRNDEIWKNRCRNEGKMTKKWEENWGFLKDYDPKGRLKAKRELPEKVSVYSDKVPNTTSRQFGHRAKSAPARTMQKFERLISYRTKTNKELMCYD</sequence>
<feature type="region of interest" description="Disordered" evidence="1">
    <location>
        <begin position="1"/>
        <end position="22"/>
    </location>
</feature>
<dbReference type="EMBL" id="RCHS01001351">
    <property type="protein sequence ID" value="RMX53973.1"/>
    <property type="molecule type" value="Genomic_DNA"/>
</dbReference>
<evidence type="ECO:0000313" key="3">
    <source>
        <dbReference type="Proteomes" id="UP000275408"/>
    </source>
</evidence>
<dbReference type="OrthoDB" id="9972212at2759"/>
<dbReference type="PANTHER" id="PTHR31909:SF2">
    <property type="entry name" value="RIKEN CDNA 2410004P03 GENE"/>
    <property type="match status" value="1"/>
</dbReference>